<dbReference type="RefSeq" id="WP_023626216.1">
    <property type="nucleotide sequence ID" value="NZ_BAUW01000039.1"/>
</dbReference>
<evidence type="ECO:0000313" key="2">
    <source>
        <dbReference type="Proteomes" id="UP000018949"/>
    </source>
</evidence>
<proteinExistence type="predicted"/>
<comment type="caution">
    <text evidence="1">The sequence shown here is derived from an EMBL/GenBank/DDBJ whole genome shotgun (WGS) entry which is preliminary data.</text>
</comment>
<name>W4RPH5_9BACI</name>
<organism evidence="1 2">
    <name type="scientific">Mesobacillus boroniphilus JCM 21738</name>
    <dbReference type="NCBI Taxonomy" id="1294265"/>
    <lineage>
        <taxon>Bacteria</taxon>
        <taxon>Bacillati</taxon>
        <taxon>Bacillota</taxon>
        <taxon>Bacilli</taxon>
        <taxon>Bacillales</taxon>
        <taxon>Bacillaceae</taxon>
        <taxon>Mesobacillus</taxon>
    </lineage>
</organism>
<dbReference type="EMBL" id="BAUW01000039">
    <property type="protein sequence ID" value="GAE46226.1"/>
    <property type="molecule type" value="Genomic_DNA"/>
</dbReference>
<accession>W4RPH5</accession>
<dbReference type="Proteomes" id="UP000018949">
    <property type="component" value="Unassembled WGS sequence"/>
</dbReference>
<evidence type="ECO:0000313" key="1">
    <source>
        <dbReference type="EMBL" id="GAE46226.1"/>
    </source>
</evidence>
<gene>
    <name evidence="1" type="ORF">JCM21738_3108</name>
</gene>
<sequence>MKRRLLFYGTTAILLLTLLIAMDRYKLYKEEKPPVPSITVNGQEIPYILGQYDWHATKTEKIDPIKAMAGMDPTKVKEKETLEVSFPPEMEPESISITQFNTVPGMEKKSFEGNILSIPKNLYMDRTYYKIRAR</sequence>
<protein>
    <submittedName>
        <fullName evidence="1">Uncharacterized protein</fullName>
    </submittedName>
</protein>
<keyword evidence="2" id="KW-1185">Reference proteome</keyword>
<reference evidence="1 2" key="1">
    <citation type="submission" date="2013-12" db="EMBL/GenBank/DDBJ databases">
        <title>NBRP : Genome information of microbial organism related human and environment.</title>
        <authorList>
            <person name="Hattori M."/>
            <person name="Oshima K."/>
            <person name="Inaba H."/>
            <person name="Suda W."/>
            <person name="Sakamoto M."/>
            <person name="Iino T."/>
            <person name="Kitahara M."/>
            <person name="Oshida Y."/>
            <person name="Iida T."/>
            <person name="Kudo T."/>
            <person name="Itoh T."/>
            <person name="Ahmed I."/>
            <person name="Ohkuma M."/>
        </authorList>
    </citation>
    <scope>NUCLEOTIDE SEQUENCE [LARGE SCALE GENOMIC DNA]</scope>
    <source>
        <strain evidence="1 2">JCM 21738</strain>
    </source>
</reference>
<dbReference type="AlphaFoldDB" id="W4RPH5"/>